<dbReference type="InterPro" id="IPR003362">
    <property type="entry name" value="Bact_transf"/>
</dbReference>
<dbReference type="AlphaFoldDB" id="X1S3Q8"/>
<proteinExistence type="predicted"/>
<evidence type="ECO:0000313" key="2">
    <source>
        <dbReference type="EMBL" id="GAI62439.1"/>
    </source>
</evidence>
<feature type="non-terminal residue" evidence="2">
    <location>
        <position position="1"/>
    </location>
</feature>
<gene>
    <name evidence="2" type="ORF">S06H3_65971</name>
</gene>
<name>X1S3Q8_9ZZZZ</name>
<dbReference type="EMBL" id="BARV01044688">
    <property type="protein sequence ID" value="GAI62439.1"/>
    <property type="molecule type" value="Genomic_DNA"/>
</dbReference>
<feature type="domain" description="Bacterial sugar transferase" evidence="1">
    <location>
        <begin position="3"/>
        <end position="36"/>
    </location>
</feature>
<dbReference type="Pfam" id="PF02397">
    <property type="entry name" value="Bac_transf"/>
    <property type="match status" value="1"/>
</dbReference>
<protein>
    <recommendedName>
        <fullName evidence="1">Bacterial sugar transferase domain-containing protein</fullName>
    </recommendedName>
</protein>
<accession>X1S3Q8</accession>
<reference evidence="2" key="1">
    <citation type="journal article" date="2014" name="Front. Microbiol.">
        <title>High frequency of phylogenetically diverse reductive dehalogenase-homologous genes in deep subseafloor sedimentary metagenomes.</title>
        <authorList>
            <person name="Kawai M."/>
            <person name="Futagami T."/>
            <person name="Toyoda A."/>
            <person name="Takaki Y."/>
            <person name="Nishi S."/>
            <person name="Hori S."/>
            <person name="Arai W."/>
            <person name="Tsubouchi T."/>
            <person name="Morono Y."/>
            <person name="Uchiyama I."/>
            <person name="Ito T."/>
            <person name="Fujiyama A."/>
            <person name="Inagaki F."/>
            <person name="Takami H."/>
        </authorList>
    </citation>
    <scope>NUCLEOTIDE SEQUENCE</scope>
    <source>
        <strain evidence="2">Expedition CK06-06</strain>
    </source>
</reference>
<comment type="caution">
    <text evidence="2">The sequence shown here is derived from an EMBL/GenBank/DDBJ whole genome shotgun (WGS) entry which is preliminary data.</text>
</comment>
<organism evidence="2">
    <name type="scientific">marine sediment metagenome</name>
    <dbReference type="NCBI Taxonomy" id="412755"/>
    <lineage>
        <taxon>unclassified sequences</taxon>
        <taxon>metagenomes</taxon>
        <taxon>ecological metagenomes</taxon>
    </lineage>
</organism>
<evidence type="ECO:0000259" key="1">
    <source>
        <dbReference type="Pfam" id="PF02397"/>
    </source>
</evidence>
<sequence>IRDFDKRVELELEYIDNWSLWLDIKILLKTVGVVLRGTGQ</sequence>